<feature type="transmembrane region" description="Helical" evidence="7">
    <location>
        <begin position="280"/>
        <end position="299"/>
    </location>
</feature>
<dbReference type="PANTHER" id="PTHR43005:SF2">
    <property type="entry name" value="INTEGRAL MEMBRANE SUGAR TRANSPORT PROTEIN"/>
    <property type="match status" value="1"/>
</dbReference>
<evidence type="ECO:0000256" key="6">
    <source>
        <dbReference type="ARBA" id="ARBA00023136"/>
    </source>
</evidence>
<feature type="transmembrane region" description="Helical" evidence="7">
    <location>
        <begin position="228"/>
        <end position="247"/>
    </location>
</feature>
<dbReference type="GO" id="GO:0005886">
    <property type="term" value="C:plasma membrane"/>
    <property type="evidence" value="ECO:0007669"/>
    <property type="project" value="UniProtKB-SubCell"/>
</dbReference>
<accession>A0A7Z0D7M2</accession>
<keyword evidence="5 7" id="KW-1133">Transmembrane helix</keyword>
<dbReference type="GO" id="GO:0055085">
    <property type="term" value="P:transmembrane transport"/>
    <property type="evidence" value="ECO:0007669"/>
    <property type="project" value="InterPro"/>
</dbReference>
<keyword evidence="11" id="KW-1185">Reference proteome</keyword>
<dbReference type="Proteomes" id="UP000527616">
    <property type="component" value="Unassembled WGS sequence"/>
</dbReference>
<keyword evidence="6 7" id="KW-0472">Membrane</keyword>
<organism evidence="10 11">
    <name type="scientific">Naumannella cuiyingiana</name>
    <dbReference type="NCBI Taxonomy" id="1347891"/>
    <lineage>
        <taxon>Bacteria</taxon>
        <taxon>Bacillati</taxon>
        <taxon>Actinomycetota</taxon>
        <taxon>Actinomycetes</taxon>
        <taxon>Propionibacteriales</taxon>
        <taxon>Propionibacteriaceae</taxon>
        <taxon>Naumannella</taxon>
    </lineage>
</organism>
<keyword evidence="3" id="KW-1003">Cell membrane</keyword>
<comment type="similarity">
    <text evidence="7">Belongs to the binding-protein-dependent transport system permease family.</text>
</comment>
<feature type="transmembrane region" description="Helical" evidence="7">
    <location>
        <begin position="126"/>
        <end position="148"/>
    </location>
</feature>
<keyword evidence="4 7" id="KW-0812">Transmembrane</keyword>
<feature type="transmembrane region" description="Helical" evidence="7">
    <location>
        <begin position="154"/>
        <end position="171"/>
    </location>
</feature>
<feature type="transmembrane region" description="Helical" evidence="7">
    <location>
        <begin position="89"/>
        <end position="114"/>
    </location>
</feature>
<evidence type="ECO:0000256" key="8">
    <source>
        <dbReference type="SAM" id="MobiDB-lite"/>
    </source>
</evidence>
<feature type="transmembrane region" description="Helical" evidence="7">
    <location>
        <begin position="33"/>
        <end position="57"/>
    </location>
</feature>
<proteinExistence type="inferred from homology"/>
<evidence type="ECO:0000256" key="5">
    <source>
        <dbReference type="ARBA" id="ARBA00022989"/>
    </source>
</evidence>
<feature type="transmembrane region" description="Helical" evidence="7">
    <location>
        <begin position="178"/>
        <end position="198"/>
    </location>
</feature>
<name>A0A7Z0D7M2_9ACTN</name>
<dbReference type="PROSITE" id="PS50928">
    <property type="entry name" value="ABC_TM1"/>
    <property type="match status" value="1"/>
</dbReference>
<evidence type="ECO:0000313" key="11">
    <source>
        <dbReference type="Proteomes" id="UP000527616"/>
    </source>
</evidence>
<keyword evidence="2 7" id="KW-0813">Transport</keyword>
<comment type="subcellular location">
    <subcellularLocation>
        <location evidence="1 7">Cell membrane</location>
        <topology evidence="1 7">Multi-pass membrane protein</topology>
    </subcellularLocation>
</comment>
<evidence type="ECO:0000259" key="9">
    <source>
        <dbReference type="PROSITE" id="PS50928"/>
    </source>
</evidence>
<evidence type="ECO:0000256" key="1">
    <source>
        <dbReference type="ARBA" id="ARBA00004651"/>
    </source>
</evidence>
<dbReference type="CDD" id="cd06261">
    <property type="entry name" value="TM_PBP2"/>
    <property type="match status" value="1"/>
</dbReference>
<feature type="domain" description="ABC transmembrane type-1" evidence="9">
    <location>
        <begin position="89"/>
        <end position="298"/>
    </location>
</feature>
<evidence type="ECO:0000256" key="2">
    <source>
        <dbReference type="ARBA" id="ARBA00022448"/>
    </source>
</evidence>
<dbReference type="Pfam" id="PF00528">
    <property type="entry name" value="BPD_transp_1"/>
    <property type="match status" value="1"/>
</dbReference>
<reference evidence="10 11" key="1">
    <citation type="submission" date="2020-07" db="EMBL/GenBank/DDBJ databases">
        <title>Sequencing the genomes of 1000 actinobacteria strains.</title>
        <authorList>
            <person name="Klenk H.-P."/>
        </authorList>
    </citation>
    <scope>NUCLEOTIDE SEQUENCE [LARGE SCALE GENOMIC DNA]</scope>
    <source>
        <strain evidence="10 11">DSM 103164</strain>
    </source>
</reference>
<dbReference type="SUPFAM" id="SSF161098">
    <property type="entry name" value="MetI-like"/>
    <property type="match status" value="1"/>
</dbReference>
<evidence type="ECO:0000256" key="7">
    <source>
        <dbReference type="RuleBase" id="RU363032"/>
    </source>
</evidence>
<dbReference type="InterPro" id="IPR000515">
    <property type="entry name" value="MetI-like"/>
</dbReference>
<dbReference type="InterPro" id="IPR035906">
    <property type="entry name" value="MetI-like_sf"/>
</dbReference>
<evidence type="ECO:0000256" key="4">
    <source>
        <dbReference type="ARBA" id="ARBA00022692"/>
    </source>
</evidence>
<comment type="caution">
    <text evidence="10">The sequence shown here is derived from an EMBL/GenBank/DDBJ whole genome shotgun (WGS) entry which is preliminary data.</text>
</comment>
<gene>
    <name evidence="10" type="ORF">GGQ54_000950</name>
</gene>
<protein>
    <submittedName>
        <fullName evidence="10">Sorbitol/mannitol transport system permease protein</fullName>
    </submittedName>
</protein>
<evidence type="ECO:0000313" key="10">
    <source>
        <dbReference type="EMBL" id="NYI70390.1"/>
    </source>
</evidence>
<dbReference type="EMBL" id="JACBZS010000001">
    <property type="protein sequence ID" value="NYI70390.1"/>
    <property type="molecule type" value="Genomic_DNA"/>
</dbReference>
<sequence length="311" mass="34287">MTTATAEAPESVRPRTRPPSHQDPAERRFARTLLLPAIGALILITQIPFVVTIFYSFQHWNLSRPEQRGFAGLENYAAVFTNGYFLPSVLATVLIVGGSVIISLVLGLLLAVLLNREFFGRSLARTLLITPFLVMPAAASLIFKWSLLNTEGGIVNWFLGLLGIGPIAWNTDHPMLSVMMVMVWQYTPFFMLLLLAGLQSQDGEVLEAADVDGAGPVRRFFFMTVPHLRTYAELAILLGTILMLQLFDPINIITKGAGGTKTLPYLLYERAFIGQQVGEAAAYGVVTVVLIIVVATFALRKLFRVFTEEGR</sequence>
<dbReference type="RefSeq" id="WP_179444354.1">
    <property type="nucleotide sequence ID" value="NZ_JACBZS010000001.1"/>
</dbReference>
<feature type="region of interest" description="Disordered" evidence="8">
    <location>
        <begin position="1"/>
        <end position="24"/>
    </location>
</feature>
<dbReference type="AlphaFoldDB" id="A0A7Z0D7M2"/>
<evidence type="ECO:0000256" key="3">
    <source>
        <dbReference type="ARBA" id="ARBA00022475"/>
    </source>
</evidence>
<dbReference type="Gene3D" id="1.10.3720.10">
    <property type="entry name" value="MetI-like"/>
    <property type="match status" value="1"/>
</dbReference>
<dbReference type="PANTHER" id="PTHR43005">
    <property type="entry name" value="BLR7065 PROTEIN"/>
    <property type="match status" value="1"/>
</dbReference>